<keyword evidence="2" id="KW-1133">Transmembrane helix</keyword>
<keyword evidence="4" id="KW-1185">Reference proteome</keyword>
<reference evidence="3 4" key="1">
    <citation type="submission" date="2020-11" db="EMBL/GenBank/DDBJ databases">
        <authorList>
            <person name="Wallbank WR R."/>
            <person name="Pardo Diaz C."/>
            <person name="Kozak K."/>
            <person name="Martin S."/>
            <person name="Jiggins C."/>
            <person name="Moest M."/>
            <person name="Warren A I."/>
            <person name="Generalovic N T."/>
            <person name="Byers J.R.P. K."/>
            <person name="Montejo-Kovacevich G."/>
            <person name="Yen C E."/>
        </authorList>
    </citation>
    <scope>NUCLEOTIDE SEQUENCE [LARGE SCALE GENOMIC DNA]</scope>
</reference>
<gene>
    <name evidence="3" type="ORF">HERILL_LOCUS14085</name>
</gene>
<evidence type="ECO:0000313" key="4">
    <source>
        <dbReference type="Proteomes" id="UP000594454"/>
    </source>
</evidence>
<organism evidence="3 4">
    <name type="scientific">Hermetia illucens</name>
    <name type="common">Black soldier fly</name>
    <dbReference type="NCBI Taxonomy" id="343691"/>
    <lineage>
        <taxon>Eukaryota</taxon>
        <taxon>Metazoa</taxon>
        <taxon>Ecdysozoa</taxon>
        <taxon>Arthropoda</taxon>
        <taxon>Hexapoda</taxon>
        <taxon>Insecta</taxon>
        <taxon>Pterygota</taxon>
        <taxon>Neoptera</taxon>
        <taxon>Endopterygota</taxon>
        <taxon>Diptera</taxon>
        <taxon>Brachycera</taxon>
        <taxon>Stratiomyomorpha</taxon>
        <taxon>Stratiomyidae</taxon>
        <taxon>Hermetiinae</taxon>
        <taxon>Hermetia</taxon>
    </lineage>
</organism>
<evidence type="ECO:0000313" key="3">
    <source>
        <dbReference type="EMBL" id="CAD7091674.1"/>
    </source>
</evidence>
<dbReference type="AlphaFoldDB" id="A0A7R8YZL0"/>
<keyword evidence="2" id="KW-0472">Membrane</keyword>
<proteinExistence type="predicted"/>
<evidence type="ECO:0000256" key="2">
    <source>
        <dbReference type="SAM" id="Phobius"/>
    </source>
</evidence>
<sequence length="114" mass="13119">MATSKNMSHTPWCSWSRPYRNTQVTWKDNKAIDSEDLLLTEQENEADQSLTQYSADERSSSQDDITQTERKKKVPNRSRPGSTRTSISALLYFTLLILGQFVSPSSTWYEEHAI</sequence>
<evidence type="ECO:0000256" key="1">
    <source>
        <dbReference type="SAM" id="MobiDB-lite"/>
    </source>
</evidence>
<keyword evidence="2" id="KW-0812">Transmembrane</keyword>
<name>A0A7R8YZL0_HERIL</name>
<feature type="region of interest" description="Disordered" evidence="1">
    <location>
        <begin position="41"/>
        <end position="83"/>
    </location>
</feature>
<accession>A0A7R8YZL0</accession>
<dbReference type="InParanoid" id="A0A7R8YZL0"/>
<feature type="transmembrane region" description="Helical" evidence="2">
    <location>
        <begin position="81"/>
        <end position="102"/>
    </location>
</feature>
<dbReference type="Proteomes" id="UP000594454">
    <property type="component" value="Chromosome 5"/>
</dbReference>
<dbReference type="EMBL" id="LR899013">
    <property type="protein sequence ID" value="CAD7091674.1"/>
    <property type="molecule type" value="Genomic_DNA"/>
</dbReference>
<protein>
    <submittedName>
        <fullName evidence="3">Uncharacterized protein</fullName>
    </submittedName>
</protein>